<reference evidence="2 3" key="1">
    <citation type="submission" date="2024-09" db="EMBL/GenBank/DDBJ databases">
        <authorList>
            <person name="Sun Q."/>
            <person name="Mori K."/>
        </authorList>
    </citation>
    <scope>NUCLEOTIDE SEQUENCE [LARGE SCALE GENOMIC DNA]</scope>
    <source>
        <strain evidence="2 3">CECT 7955</strain>
    </source>
</reference>
<feature type="transmembrane region" description="Helical" evidence="1">
    <location>
        <begin position="106"/>
        <end position="127"/>
    </location>
</feature>
<dbReference type="Proteomes" id="UP001589607">
    <property type="component" value="Unassembled WGS sequence"/>
</dbReference>
<feature type="transmembrane region" description="Helical" evidence="1">
    <location>
        <begin position="158"/>
        <end position="176"/>
    </location>
</feature>
<gene>
    <name evidence="2" type="ORF">ACFFVF_16570</name>
</gene>
<keyword evidence="3" id="KW-1185">Reference proteome</keyword>
<organism evidence="2 3">
    <name type="scientific">Flavobacterium jumunjinense</name>
    <dbReference type="NCBI Taxonomy" id="998845"/>
    <lineage>
        <taxon>Bacteria</taxon>
        <taxon>Pseudomonadati</taxon>
        <taxon>Bacteroidota</taxon>
        <taxon>Flavobacteriia</taxon>
        <taxon>Flavobacteriales</taxon>
        <taxon>Flavobacteriaceae</taxon>
        <taxon>Flavobacterium</taxon>
    </lineage>
</organism>
<feature type="transmembrane region" description="Helical" evidence="1">
    <location>
        <begin position="65"/>
        <end position="86"/>
    </location>
</feature>
<evidence type="ECO:0000313" key="3">
    <source>
        <dbReference type="Proteomes" id="UP001589607"/>
    </source>
</evidence>
<dbReference type="RefSeq" id="WP_236456218.1">
    <property type="nucleotide sequence ID" value="NZ_CBCSGE010000003.1"/>
</dbReference>
<keyword evidence="1" id="KW-1133">Transmembrane helix</keyword>
<sequence length="186" mass="20725">MKPKNICSIGLLFFVMSYVLFSQGALNLQKPIDFAHWLNLIGAVLLFSFNFVFPKNTLNTLASFITALGVIAHIGLCTIDIIFWSFGNNEIQSEALREHLSNTPSILYPFVIVGPSLLFVGLSIHALNFIKTEPIKVIMVLIGSIVIGLSFFLFKNGIFMLLGCILFALGLVLLVYRNEKINEQKI</sequence>
<dbReference type="EMBL" id="JBHMEY010000067">
    <property type="protein sequence ID" value="MFB9098134.1"/>
    <property type="molecule type" value="Genomic_DNA"/>
</dbReference>
<feature type="transmembrane region" description="Helical" evidence="1">
    <location>
        <begin position="134"/>
        <end position="152"/>
    </location>
</feature>
<feature type="transmembrane region" description="Helical" evidence="1">
    <location>
        <begin position="34"/>
        <end position="53"/>
    </location>
</feature>
<keyword evidence="1" id="KW-0812">Transmembrane</keyword>
<name>A0ABV5GRW8_9FLAO</name>
<proteinExistence type="predicted"/>
<comment type="caution">
    <text evidence="2">The sequence shown here is derived from an EMBL/GenBank/DDBJ whole genome shotgun (WGS) entry which is preliminary data.</text>
</comment>
<keyword evidence="1" id="KW-0472">Membrane</keyword>
<accession>A0ABV5GRW8</accession>
<protein>
    <submittedName>
        <fullName evidence="2">Uncharacterized protein</fullName>
    </submittedName>
</protein>
<evidence type="ECO:0000256" key="1">
    <source>
        <dbReference type="SAM" id="Phobius"/>
    </source>
</evidence>
<evidence type="ECO:0000313" key="2">
    <source>
        <dbReference type="EMBL" id="MFB9098134.1"/>
    </source>
</evidence>